<proteinExistence type="predicted"/>
<name>A0A918C7I3_9ACTN</name>
<evidence type="ECO:0000313" key="2">
    <source>
        <dbReference type="EMBL" id="GGR09042.1"/>
    </source>
</evidence>
<evidence type="ECO:0000256" key="1">
    <source>
        <dbReference type="SAM" id="MobiDB-lite"/>
    </source>
</evidence>
<evidence type="ECO:0000313" key="3">
    <source>
        <dbReference type="Proteomes" id="UP000656732"/>
    </source>
</evidence>
<sequence>MEIRGARPTVAPVVQPVRQELQSEVVERPAASRDGQSAVAEIDVVEHESGDLDDLGDVNRREGEDEP</sequence>
<comment type="caution">
    <text evidence="2">The sequence shown here is derived from an EMBL/GenBank/DDBJ whole genome shotgun (WGS) entry which is preliminary data.</text>
</comment>
<dbReference type="Proteomes" id="UP000656732">
    <property type="component" value="Unassembled WGS sequence"/>
</dbReference>
<dbReference type="AlphaFoldDB" id="A0A918C7I3"/>
<gene>
    <name evidence="2" type="ORF">GCM10010280_66080</name>
</gene>
<keyword evidence="3" id="KW-1185">Reference proteome</keyword>
<reference evidence="2" key="2">
    <citation type="submission" date="2020-09" db="EMBL/GenBank/DDBJ databases">
        <authorList>
            <person name="Sun Q."/>
            <person name="Ohkuma M."/>
        </authorList>
    </citation>
    <scope>NUCLEOTIDE SEQUENCE</scope>
    <source>
        <strain evidence="2">JCM 4403</strain>
    </source>
</reference>
<dbReference type="EMBL" id="BMTU01000022">
    <property type="protein sequence ID" value="GGR09042.1"/>
    <property type="molecule type" value="Genomic_DNA"/>
</dbReference>
<organism evidence="2 3">
    <name type="scientific">Streptomyces pilosus</name>
    <dbReference type="NCBI Taxonomy" id="28893"/>
    <lineage>
        <taxon>Bacteria</taxon>
        <taxon>Bacillati</taxon>
        <taxon>Actinomycetota</taxon>
        <taxon>Actinomycetes</taxon>
        <taxon>Kitasatosporales</taxon>
        <taxon>Streptomycetaceae</taxon>
        <taxon>Streptomyces</taxon>
    </lineage>
</organism>
<feature type="region of interest" description="Disordered" evidence="1">
    <location>
        <begin position="26"/>
        <end position="67"/>
    </location>
</feature>
<protein>
    <submittedName>
        <fullName evidence="2">Uncharacterized protein</fullName>
    </submittedName>
</protein>
<accession>A0A918C7I3</accession>
<reference evidence="2" key="1">
    <citation type="journal article" date="2014" name="Int. J. Syst. Evol. Microbiol.">
        <title>Complete genome sequence of Corynebacterium casei LMG S-19264T (=DSM 44701T), isolated from a smear-ripened cheese.</title>
        <authorList>
            <consortium name="US DOE Joint Genome Institute (JGI-PGF)"/>
            <person name="Walter F."/>
            <person name="Albersmeier A."/>
            <person name="Kalinowski J."/>
            <person name="Ruckert C."/>
        </authorList>
    </citation>
    <scope>NUCLEOTIDE SEQUENCE</scope>
    <source>
        <strain evidence="2">JCM 4403</strain>
    </source>
</reference>
<feature type="compositionally biased region" description="Basic and acidic residues" evidence="1">
    <location>
        <begin position="57"/>
        <end position="67"/>
    </location>
</feature>